<evidence type="ECO:0000313" key="6">
    <source>
        <dbReference type="Proteomes" id="UP001230005"/>
    </source>
</evidence>
<protein>
    <recommendedName>
        <fullName evidence="3">Galactarate dehydratase</fullName>
        <ecNumber evidence="3">4.2.1.42</ecNumber>
    </recommendedName>
</protein>
<evidence type="ECO:0000256" key="1">
    <source>
        <dbReference type="ARBA" id="ARBA00010986"/>
    </source>
</evidence>
<dbReference type="Pfam" id="PF04295">
    <property type="entry name" value="GD_AH_second"/>
    <property type="match status" value="1"/>
</dbReference>
<keyword evidence="2 5" id="KW-0456">Lyase</keyword>
<dbReference type="GO" id="GO:0008867">
    <property type="term" value="F:galactarate dehydratase activity"/>
    <property type="evidence" value="ECO:0007669"/>
    <property type="project" value="UniProtKB-EC"/>
</dbReference>
<dbReference type="Gene3D" id="2.30.130.110">
    <property type="match status" value="1"/>
</dbReference>
<dbReference type="InterPro" id="IPR013974">
    <property type="entry name" value="SAF"/>
</dbReference>
<dbReference type="InterPro" id="IPR048332">
    <property type="entry name" value="GD_AH_C"/>
</dbReference>
<dbReference type="InterPro" id="IPR017654">
    <property type="entry name" value="GarD-like"/>
</dbReference>
<dbReference type="EMBL" id="JAUSUG010000001">
    <property type="protein sequence ID" value="MDQ0252976.1"/>
    <property type="molecule type" value="Genomic_DNA"/>
</dbReference>
<name>A0ABT9ZP04_9BACI</name>
<evidence type="ECO:0000256" key="3">
    <source>
        <dbReference type="NCBIfam" id="TIGR03248"/>
    </source>
</evidence>
<proteinExistence type="inferred from homology"/>
<keyword evidence="6" id="KW-1185">Reference proteome</keyword>
<dbReference type="Proteomes" id="UP001230005">
    <property type="component" value="Unassembled WGS sequence"/>
</dbReference>
<feature type="domain" description="SAF" evidence="4">
    <location>
        <begin position="20"/>
        <end position="90"/>
    </location>
</feature>
<evidence type="ECO:0000259" key="4">
    <source>
        <dbReference type="SMART" id="SM00858"/>
    </source>
</evidence>
<gene>
    <name evidence="5" type="ORF">J2S74_000348</name>
</gene>
<comment type="similarity">
    <text evidence="1">Belongs to the UxaA family.</text>
</comment>
<accession>A0ABT9ZP04</accession>
<comment type="caution">
    <text evidence="5">The sequence shown here is derived from an EMBL/GenBank/DDBJ whole genome shotgun (WGS) entry which is preliminary data.</text>
</comment>
<organism evidence="5 6">
    <name type="scientific">Evansella vedderi</name>
    <dbReference type="NCBI Taxonomy" id="38282"/>
    <lineage>
        <taxon>Bacteria</taxon>
        <taxon>Bacillati</taxon>
        <taxon>Bacillota</taxon>
        <taxon>Bacilli</taxon>
        <taxon>Bacillales</taxon>
        <taxon>Bacillaceae</taxon>
        <taxon>Evansella</taxon>
    </lineage>
</organism>
<dbReference type="InterPro" id="IPR007392">
    <property type="entry name" value="GD_AH_second"/>
</dbReference>
<evidence type="ECO:0000313" key="5">
    <source>
        <dbReference type="EMBL" id="MDQ0252976.1"/>
    </source>
</evidence>
<dbReference type="RefSeq" id="WP_307321011.1">
    <property type="nucleotide sequence ID" value="NZ_JAUSUG010000001.1"/>
</dbReference>
<dbReference type="SMART" id="SM00858">
    <property type="entry name" value="SAF"/>
    <property type="match status" value="1"/>
</dbReference>
<reference evidence="5 6" key="1">
    <citation type="submission" date="2023-07" db="EMBL/GenBank/DDBJ databases">
        <title>Genomic Encyclopedia of Type Strains, Phase IV (KMG-IV): sequencing the most valuable type-strain genomes for metagenomic binning, comparative biology and taxonomic classification.</title>
        <authorList>
            <person name="Goeker M."/>
        </authorList>
    </citation>
    <scope>NUCLEOTIDE SEQUENCE [LARGE SCALE GENOMIC DNA]</scope>
    <source>
        <strain evidence="5 6">DSM 9768</strain>
    </source>
</reference>
<dbReference type="Pfam" id="PF20629">
    <property type="entry name" value="GD_AH_C"/>
    <property type="match status" value="1"/>
</dbReference>
<evidence type="ECO:0000256" key="2">
    <source>
        <dbReference type="ARBA" id="ARBA00023239"/>
    </source>
</evidence>
<dbReference type="InterPro" id="IPR052172">
    <property type="entry name" value="UxaA_altronate/galactarate_dh"/>
</dbReference>
<dbReference type="NCBIfam" id="TIGR03248">
    <property type="entry name" value="galactar-dH20"/>
    <property type="match status" value="1"/>
</dbReference>
<dbReference type="PANTHER" id="PTHR30536">
    <property type="entry name" value="ALTRONATE/GALACTARATE DEHYDRATASE"/>
    <property type="match status" value="1"/>
</dbReference>
<dbReference type="PANTHER" id="PTHR30536:SF1">
    <property type="entry name" value="GALACTARATE DEHYDRATASE (L-THREO-FORMING)"/>
    <property type="match status" value="1"/>
</dbReference>
<dbReference type="EC" id="4.2.1.42" evidence="3"/>
<sequence length="512" mass="55578">MTLDKVKKEIPLYIKVNEEDNVATIVNSGGLKEGTLFNCGLELQEFIPEGHKVTLTDLEQGEAIIRYREVIGYAEVPIKKGSWVRENDVKLPTPPQLDELPIATKVKEELPPLEGYTFEGYRNADGSAGIKNILGITTSVQCVAGVLDYTVSKIKKELLPKFPNVHDVVPLNHTYGCGVAIHAPESKIPIRTLQNIATHPNFGGQVMVVGLGCEKLLPERLLSGDDPEANILSLQDQQGFMKMVDSIMNMAEERLRKLNERKRVTCPVSDLVVGLQCGGSDAFSGVTANPAVGYAADLLVRAGATVLFSEVTEVRDAVHLLTPRAINEDVGRALINEMKWYDDYLQKGEADRSANPTPGNKKGGLVNVVEKSLGSIVKSGSSPISAVLSPGEKVKEKGLIFAATPASDFVCGTLQLAAGMHLQVFTTGRGTPYSLQAAPVVKVSTRNSLKHQWSDLIDINAGQIATGEATIEEVGWELFHFILDVASGRKQTWAEHWGIHNDLTLFNPAPIT</sequence>